<evidence type="ECO:0000256" key="2">
    <source>
        <dbReference type="SAM" id="Coils"/>
    </source>
</evidence>
<sequence length="1217" mass="135079">MAISITDFKVAIRIDNSEAKVKFEETREEIAKVKSEMDKLAESGKKDSTEYKELKKQHDKLNKSFYELRKEAGLTALTYNELRKKASTLRAQMNNNVPGTEKWKALRADYLLTKQRMKELEVQARDTRFSLSKLTDGFNKYAAIGASAIASLTGVAMTARKCVDEYAKMEEAEAQVVKYTGMTRAEVKELNEEFKKMDTRTPREKLNALAGDAGRLGITAKKDVLEFVDAANQINVALGEDLGEDAVKNIGKLAQMFGEDEKLGLRGAMLATASAINEVAQNSSAAEAYLVAFTARVAGAANQAKVAQGDILGYASVLDQNMQQQEMAATAFQTLMMKMFQEPAKFAKIAGQSVEEFSSLIKNDANEAILQFLDTLNKKGGLDQLAPMFKEMGLDGVRASGVISTMAGKIDDVRVAQKLANDAYRDGTSATNEYNIQNNTVQAGLDKARENFKNVRIQLGEKLLPIMRYMVTTGSLTVKGLSAIVSVLSEYKGAILTAATAVAAYTLYVKAGTIATAAYNTITKAATLATNLFSKATKASPWGLVIAGITAVVSYLAIFRDKTDESTESQKKFNDELERTKATMDLIAGVKVSADNFEFLTDKQKQQLKADAQRGIDELDDLLTKGMIETKAWYEQEKESILKATEDNEVLRKSYLRGLEKDFEERVAKLAGYVDKKKELEKIVAMVPNLSGPVVPIVPVDDKALEKELKAREEVLKQAMQEERNLWKEEYLNQQHSEEEYQQAQYDSEIMFLLKKKALLESYGKDVTDIQGQIYDKMIAEANRLTNARKATEAQEKSSSFSALESTYQEDQRLIKQQYLDGDIKTEKEYQEKIKELELDYLNERKRMLETYGDDVSQINGQILDKQLQQKNTDKDTNKEKGFQAIDNTGDYGQKLNMLQAMYDADLISYQEYEEEKARINEEYEQVREDQTKATFDVIAQAAAAANQVVSALQDMEISKVTRKYDKQIKAAKKAGKDTTKLEEEKEEAINQVKKKYADKQFAASVLQVTATTAVAAMEAYKAMAGIPIIGPVLGAMAAAAAVASGAAQIAVAKQQRDEAKGLKEGGYSDEYVEGYTRSGNPDDVAGVIPVHKNEFVANHESVANPHVRQFLDVFDVAQKNGTVRMINTTQILEQVRTRSGKYAGGFVDEGPAGTSFAATDIPSSGITPELRAQIIELMKENNHLLQVICDKELVVDSRKVRDGIRHIEKLERNVSR</sequence>
<name>A0A8S5N1L1_9CAUD</name>
<keyword evidence="2" id="KW-0175">Coiled coil</keyword>
<feature type="domain" description="Phage tail tape measure protein" evidence="3">
    <location>
        <begin position="191"/>
        <end position="377"/>
    </location>
</feature>
<dbReference type="GO" id="GO:0098003">
    <property type="term" value="P:viral tail assembly"/>
    <property type="evidence" value="ECO:0007669"/>
    <property type="project" value="UniProtKB-KW"/>
</dbReference>
<keyword evidence="1" id="KW-1245">Viral tail assembly</keyword>
<reference evidence="4" key="1">
    <citation type="journal article" date="2021" name="Proc. Natl. Acad. Sci. U.S.A.">
        <title>A Catalog of Tens of Thousands of Viruses from Human Metagenomes Reveals Hidden Associations with Chronic Diseases.</title>
        <authorList>
            <person name="Tisza M.J."/>
            <person name="Buck C.B."/>
        </authorList>
    </citation>
    <scope>NUCLEOTIDE SEQUENCE</scope>
    <source>
        <strain evidence="4">CtXQq5</strain>
    </source>
</reference>
<feature type="coiled-coil region" evidence="2">
    <location>
        <begin position="16"/>
        <end position="71"/>
    </location>
</feature>
<proteinExistence type="predicted"/>
<dbReference type="NCBIfam" id="TIGR01760">
    <property type="entry name" value="tape_meas_TP901"/>
    <property type="match status" value="1"/>
</dbReference>
<keyword evidence="1" id="KW-1188">Viral release from host cell</keyword>
<dbReference type="Pfam" id="PF10145">
    <property type="entry name" value="PhageMin_Tail"/>
    <property type="match status" value="1"/>
</dbReference>
<evidence type="ECO:0000256" key="1">
    <source>
        <dbReference type="ARBA" id="ARBA00022465"/>
    </source>
</evidence>
<evidence type="ECO:0000313" key="4">
    <source>
        <dbReference type="EMBL" id="DAD88162.1"/>
    </source>
</evidence>
<protein>
    <submittedName>
        <fullName evidence="4">Tail tape measure protein</fullName>
    </submittedName>
</protein>
<evidence type="ECO:0000259" key="3">
    <source>
        <dbReference type="Pfam" id="PF10145"/>
    </source>
</evidence>
<feature type="coiled-coil region" evidence="2">
    <location>
        <begin position="972"/>
        <end position="999"/>
    </location>
</feature>
<dbReference type="EMBL" id="BK015037">
    <property type="protein sequence ID" value="DAD88162.1"/>
    <property type="molecule type" value="Genomic_DNA"/>
</dbReference>
<organism evidence="4">
    <name type="scientific">Siphoviridae sp. ctXQq5</name>
    <dbReference type="NCBI Taxonomy" id="2826368"/>
    <lineage>
        <taxon>Viruses</taxon>
        <taxon>Duplodnaviria</taxon>
        <taxon>Heunggongvirae</taxon>
        <taxon>Uroviricota</taxon>
        <taxon>Caudoviricetes</taxon>
    </lineage>
</organism>
<dbReference type="InterPro" id="IPR010090">
    <property type="entry name" value="Phage_tape_meas"/>
</dbReference>
<accession>A0A8S5N1L1</accession>